<dbReference type="Proteomes" id="UP001323617">
    <property type="component" value="Unassembled WGS sequence"/>
</dbReference>
<dbReference type="EMBL" id="JAFFHC010000002">
    <property type="protein sequence ID" value="KAK4679596.1"/>
    <property type="molecule type" value="Genomic_DNA"/>
</dbReference>
<evidence type="ECO:0000313" key="3">
    <source>
        <dbReference type="Proteomes" id="UP001323617"/>
    </source>
</evidence>
<reference evidence="2 3" key="1">
    <citation type="journal article" date="2023" name="bioRxiv">
        <title>High-quality genome assemblies of four members of thePodospora anserinaspecies complex.</title>
        <authorList>
            <person name="Ament-Velasquez S.L."/>
            <person name="Vogan A.A."/>
            <person name="Wallerman O."/>
            <person name="Hartmann F."/>
            <person name="Gautier V."/>
            <person name="Silar P."/>
            <person name="Giraud T."/>
            <person name="Johannesson H."/>
        </authorList>
    </citation>
    <scope>NUCLEOTIDE SEQUENCE [LARGE SCALE GENOMIC DNA]</scope>
    <source>
        <strain evidence="2 3">CBS 124.78</strain>
    </source>
</reference>
<sequence>MLSVSESVLITLFPKEQAARADRSWRRIRSSLHNLSMCRDIHIGSHQPPEQTDPRCLKAGAAADG</sequence>
<gene>
    <name evidence="2" type="ORF">QC764_0036380</name>
</gene>
<comment type="caution">
    <text evidence="2">The sequence shown here is derived from an EMBL/GenBank/DDBJ whole genome shotgun (WGS) entry which is preliminary data.</text>
</comment>
<proteinExistence type="predicted"/>
<dbReference type="RefSeq" id="XP_062803066.1">
    <property type="nucleotide sequence ID" value="XM_062940247.1"/>
</dbReference>
<evidence type="ECO:0000313" key="2">
    <source>
        <dbReference type="EMBL" id="KAK4679596.1"/>
    </source>
</evidence>
<protein>
    <submittedName>
        <fullName evidence="2">Uncharacterized protein</fullName>
    </submittedName>
</protein>
<dbReference type="GeneID" id="87960773"/>
<keyword evidence="3" id="KW-1185">Reference proteome</keyword>
<organism evidence="2 3">
    <name type="scientific">Podospora pseudoanserina</name>
    <dbReference type="NCBI Taxonomy" id="2609844"/>
    <lineage>
        <taxon>Eukaryota</taxon>
        <taxon>Fungi</taxon>
        <taxon>Dikarya</taxon>
        <taxon>Ascomycota</taxon>
        <taxon>Pezizomycotina</taxon>
        <taxon>Sordariomycetes</taxon>
        <taxon>Sordariomycetidae</taxon>
        <taxon>Sordariales</taxon>
        <taxon>Podosporaceae</taxon>
        <taxon>Podospora</taxon>
    </lineage>
</organism>
<name>A0ABR0IID4_9PEZI</name>
<evidence type="ECO:0000256" key="1">
    <source>
        <dbReference type="SAM" id="MobiDB-lite"/>
    </source>
</evidence>
<accession>A0ABR0IID4</accession>
<feature type="region of interest" description="Disordered" evidence="1">
    <location>
        <begin position="43"/>
        <end position="65"/>
    </location>
</feature>